<dbReference type="GO" id="GO:0005886">
    <property type="term" value="C:plasma membrane"/>
    <property type="evidence" value="ECO:0007669"/>
    <property type="project" value="UniProtKB-SubCell"/>
</dbReference>
<protein>
    <recommendedName>
        <fullName evidence="9">Integral membrane protein</fullName>
    </recommendedName>
</protein>
<evidence type="ECO:0000256" key="3">
    <source>
        <dbReference type="ARBA" id="ARBA00022692"/>
    </source>
</evidence>
<evidence type="ECO:0000256" key="6">
    <source>
        <dbReference type="SAM" id="Phobius"/>
    </source>
</evidence>
<organism evidence="7 8">
    <name type="scientific">Mycolicibacillus trivialis</name>
    <dbReference type="NCBI Taxonomy" id="1798"/>
    <lineage>
        <taxon>Bacteria</taxon>
        <taxon>Bacillati</taxon>
        <taxon>Actinomycetota</taxon>
        <taxon>Actinomycetes</taxon>
        <taxon>Mycobacteriales</taxon>
        <taxon>Mycobacteriaceae</taxon>
        <taxon>Mycolicibacillus</taxon>
    </lineage>
</organism>
<evidence type="ECO:0000256" key="1">
    <source>
        <dbReference type="ARBA" id="ARBA00004651"/>
    </source>
</evidence>
<gene>
    <name evidence="7" type="ORF">AWC30_07195</name>
</gene>
<evidence type="ECO:0000313" key="7">
    <source>
        <dbReference type="EMBL" id="ORX06181.1"/>
    </source>
</evidence>
<comment type="subcellular location">
    <subcellularLocation>
        <location evidence="1">Cell membrane</location>
        <topology evidence="1">Multi-pass membrane protein</topology>
    </subcellularLocation>
</comment>
<feature type="transmembrane region" description="Helical" evidence="6">
    <location>
        <begin position="743"/>
        <end position="763"/>
    </location>
</feature>
<evidence type="ECO:0000256" key="2">
    <source>
        <dbReference type="ARBA" id="ARBA00022475"/>
    </source>
</evidence>
<keyword evidence="4 6" id="KW-1133">Transmembrane helix</keyword>
<proteinExistence type="predicted"/>
<dbReference type="RefSeq" id="WP_085109456.1">
    <property type="nucleotide sequence ID" value="NZ_JACKSN010000090.1"/>
</dbReference>
<feature type="transmembrane region" description="Helical" evidence="6">
    <location>
        <begin position="494"/>
        <end position="514"/>
    </location>
</feature>
<feature type="transmembrane region" description="Helical" evidence="6">
    <location>
        <begin position="769"/>
        <end position="790"/>
    </location>
</feature>
<feature type="transmembrane region" description="Helical" evidence="6">
    <location>
        <begin position="168"/>
        <end position="187"/>
    </location>
</feature>
<dbReference type="OrthoDB" id="5242664at2"/>
<keyword evidence="8" id="KW-1185">Reference proteome</keyword>
<feature type="transmembrane region" description="Helical" evidence="6">
    <location>
        <begin position="73"/>
        <end position="92"/>
    </location>
</feature>
<feature type="transmembrane region" description="Helical" evidence="6">
    <location>
        <begin position="193"/>
        <end position="214"/>
    </location>
</feature>
<evidence type="ECO:0008006" key="9">
    <source>
        <dbReference type="Google" id="ProtNLM"/>
    </source>
</evidence>
<sequence length="796" mass="84193">MRVDDRDIRVTGDLLQPLTRRTSDLLRLAGALLFLGVVIAGSLVTRPEWVALEKSLSQVLGPLSPTQATVVHVTYGLALLALPFAILISLLVAGQRRLLAAYAAAALLAALIMSVHGTSLRPLRWRFDLADQPGAVLVQFLDDSRWVAMLAAVLTVSGPWLPNRWRRWWWGLLLAFVPVHLAINAVVPSRSLLALAVGFLVGAVVILAVGTPALEVPLAGAVRALVGRGYPVSALTVLRPARRGGLLLLATAAQHDSSALVELYGPHQHSGGVLEQIWHKLRLQPSETAPLHASMRRIIEHRALMSIAIADVGVSNTATIAAEALDRGWTLYAYRPVRGAPLAECTDTVAVARVWESLHRLHDQRIAHGDLRATNITVTGAEAGQGSVLFGGFANAEYGANAALLESDIAQLLVTTAALYDTESAVTAAIEVFGAETLLSASRRLTQAAVPARIRRSVEDAGALIATLRAAVMRHTGTDQIEAATISRFTRGQVIQLVLLVALVYVAYPFISAVPTFASQLTRANWWWALAGSAVMTLTFAGAAAALWACADGAVSWRRLTLMQVGNTFAATTTPAGLGGLALSTRFLQKSGLTAVRATAAVTLQQVVQVLVHMTLLVGFIAAAGTSAQLISFVPDATVLYLLAGAVLGLIGTCVLVPRLRRWLGTALQPKLKEMAADLLAVARQPRRLALIVLGDATTTLGYAVVLWMSIQAFGGGVGFLTVAMVTMVAETLASAAPTPGGVGAVEAAIIGALAAFGVPAALGVPATLLYRVLTCWLPVFAGWPVMRWLTRNELI</sequence>
<name>A0A1X2EM11_9MYCO</name>
<dbReference type="EMBL" id="LQPZ01000016">
    <property type="protein sequence ID" value="ORX06181.1"/>
    <property type="molecule type" value="Genomic_DNA"/>
</dbReference>
<feature type="transmembrane region" description="Helical" evidence="6">
    <location>
        <begin position="717"/>
        <end position="736"/>
    </location>
</feature>
<dbReference type="PANTHER" id="PTHR39087:SF2">
    <property type="entry name" value="UPF0104 MEMBRANE PROTEIN MJ1595"/>
    <property type="match status" value="1"/>
</dbReference>
<evidence type="ECO:0000313" key="8">
    <source>
        <dbReference type="Proteomes" id="UP000193090"/>
    </source>
</evidence>
<feature type="transmembrane region" description="Helical" evidence="6">
    <location>
        <begin position="526"/>
        <end position="550"/>
    </location>
</feature>
<keyword evidence="3 6" id="KW-0812">Transmembrane</keyword>
<keyword evidence="5 6" id="KW-0472">Membrane</keyword>
<feature type="transmembrane region" description="Helical" evidence="6">
    <location>
        <begin position="639"/>
        <end position="657"/>
    </location>
</feature>
<dbReference type="Proteomes" id="UP000193090">
    <property type="component" value="Unassembled WGS sequence"/>
</dbReference>
<dbReference type="InterPro" id="IPR022791">
    <property type="entry name" value="L-PG_synthase/AglD"/>
</dbReference>
<dbReference type="PANTHER" id="PTHR39087">
    <property type="entry name" value="UPF0104 MEMBRANE PROTEIN MJ1595"/>
    <property type="match status" value="1"/>
</dbReference>
<evidence type="ECO:0000256" key="5">
    <source>
        <dbReference type="ARBA" id="ARBA00023136"/>
    </source>
</evidence>
<keyword evidence="2" id="KW-1003">Cell membrane</keyword>
<dbReference type="STRING" id="1798.AWC30_07195"/>
<feature type="transmembrane region" description="Helical" evidence="6">
    <location>
        <begin position="99"/>
        <end position="117"/>
    </location>
</feature>
<reference evidence="7 8" key="1">
    <citation type="submission" date="2016-01" db="EMBL/GenBank/DDBJ databases">
        <title>The new phylogeny of the genus Mycobacterium.</title>
        <authorList>
            <person name="Tarcisio F."/>
            <person name="Conor M."/>
            <person name="Antonella G."/>
            <person name="Elisabetta G."/>
            <person name="Giulia F.S."/>
            <person name="Sara T."/>
            <person name="Anna F."/>
            <person name="Clotilde B."/>
            <person name="Roberto B."/>
            <person name="Veronica D.S."/>
            <person name="Fabio R."/>
            <person name="Monica P."/>
            <person name="Olivier J."/>
            <person name="Enrico T."/>
            <person name="Nicola S."/>
        </authorList>
    </citation>
    <scope>NUCLEOTIDE SEQUENCE [LARGE SCALE GENOMIC DNA]</scope>
    <source>
        <strain evidence="7 8">DSM 44153</strain>
    </source>
</reference>
<comment type="caution">
    <text evidence="7">The sequence shown here is derived from an EMBL/GenBank/DDBJ whole genome shotgun (WGS) entry which is preliminary data.</text>
</comment>
<feature type="transmembrane region" description="Helical" evidence="6">
    <location>
        <begin position="689"/>
        <end position="711"/>
    </location>
</feature>
<evidence type="ECO:0000256" key="4">
    <source>
        <dbReference type="ARBA" id="ARBA00022989"/>
    </source>
</evidence>
<dbReference type="Pfam" id="PF03706">
    <property type="entry name" value="LPG_synthase_TM"/>
    <property type="match status" value="1"/>
</dbReference>
<feature type="transmembrane region" description="Helical" evidence="6">
    <location>
        <begin position="25"/>
        <end position="44"/>
    </location>
</feature>
<dbReference type="AlphaFoldDB" id="A0A1X2EM11"/>
<accession>A0A1X2EM11</accession>
<feature type="transmembrane region" description="Helical" evidence="6">
    <location>
        <begin position="610"/>
        <end position="633"/>
    </location>
</feature>